<feature type="compositionally biased region" description="Basic residues" evidence="5">
    <location>
        <begin position="1"/>
        <end position="12"/>
    </location>
</feature>
<reference evidence="6 7" key="1">
    <citation type="submission" date="2014-06" db="EMBL/GenBank/DDBJ databases">
        <authorList>
            <person name="Swart Estienne"/>
        </authorList>
    </citation>
    <scope>NUCLEOTIDE SEQUENCE [LARGE SCALE GENOMIC DNA]</scope>
    <source>
        <strain evidence="6 7">130c</strain>
    </source>
</reference>
<dbReference type="SUPFAM" id="SSF52047">
    <property type="entry name" value="RNI-like"/>
    <property type="match status" value="1"/>
</dbReference>
<accession>A0A078ARZ5</accession>
<evidence type="ECO:0000256" key="2">
    <source>
        <dbReference type="ARBA" id="ARBA00023043"/>
    </source>
</evidence>
<evidence type="ECO:0000256" key="3">
    <source>
        <dbReference type="PROSITE-ProRule" id="PRU00023"/>
    </source>
</evidence>
<feature type="repeat" description="ANK" evidence="3">
    <location>
        <begin position="1273"/>
        <end position="1305"/>
    </location>
</feature>
<feature type="region of interest" description="Disordered" evidence="5">
    <location>
        <begin position="1"/>
        <end position="79"/>
    </location>
</feature>
<dbReference type="PROSITE" id="PS50088">
    <property type="entry name" value="ANK_REPEAT"/>
    <property type="match status" value="6"/>
</dbReference>
<dbReference type="SUPFAM" id="SSF48403">
    <property type="entry name" value="Ankyrin repeat"/>
    <property type="match status" value="1"/>
</dbReference>
<dbReference type="PRINTS" id="PR01415">
    <property type="entry name" value="ANKYRIN"/>
</dbReference>
<organism evidence="6 7">
    <name type="scientific">Stylonychia lemnae</name>
    <name type="common">Ciliate</name>
    <dbReference type="NCBI Taxonomy" id="5949"/>
    <lineage>
        <taxon>Eukaryota</taxon>
        <taxon>Sar</taxon>
        <taxon>Alveolata</taxon>
        <taxon>Ciliophora</taxon>
        <taxon>Intramacronucleata</taxon>
        <taxon>Spirotrichea</taxon>
        <taxon>Stichotrichia</taxon>
        <taxon>Sporadotrichida</taxon>
        <taxon>Oxytrichidae</taxon>
        <taxon>Stylonychinae</taxon>
        <taxon>Stylonychia</taxon>
    </lineage>
</organism>
<dbReference type="InParanoid" id="A0A078ARZ5"/>
<feature type="repeat" description="ANK" evidence="3">
    <location>
        <begin position="1339"/>
        <end position="1371"/>
    </location>
</feature>
<dbReference type="SMART" id="SM00248">
    <property type="entry name" value="ANK"/>
    <property type="match status" value="8"/>
</dbReference>
<keyword evidence="4" id="KW-0175">Coiled coil</keyword>
<feature type="compositionally biased region" description="Low complexity" evidence="5">
    <location>
        <begin position="1570"/>
        <end position="1585"/>
    </location>
</feature>
<protein>
    <submittedName>
        <fullName evidence="6">Ankyrin unc44</fullName>
    </submittedName>
</protein>
<evidence type="ECO:0000256" key="1">
    <source>
        <dbReference type="ARBA" id="ARBA00022737"/>
    </source>
</evidence>
<feature type="region of interest" description="Disordered" evidence="5">
    <location>
        <begin position="1519"/>
        <end position="1694"/>
    </location>
</feature>
<feature type="compositionally biased region" description="Acidic residues" evidence="5">
    <location>
        <begin position="1646"/>
        <end position="1673"/>
    </location>
</feature>
<dbReference type="Gene3D" id="1.25.40.20">
    <property type="entry name" value="Ankyrin repeat-containing domain"/>
    <property type="match status" value="1"/>
</dbReference>
<dbReference type="PANTHER" id="PTHR24198:SF165">
    <property type="entry name" value="ANKYRIN REPEAT-CONTAINING PROTEIN-RELATED"/>
    <property type="match status" value="1"/>
</dbReference>
<dbReference type="PROSITE" id="PS50297">
    <property type="entry name" value="ANK_REP_REGION"/>
    <property type="match status" value="5"/>
</dbReference>
<feature type="compositionally biased region" description="Basic residues" evidence="5">
    <location>
        <begin position="1680"/>
        <end position="1694"/>
    </location>
</feature>
<dbReference type="Proteomes" id="UP000039865">
    <property type="component" value="Unassembled WGS sequence"/>
</dbReference>
<dbReference type="Pfam" id="PF13516">
    <property type="entry name" value="LRR_6"/>
    <property type="match status" value="1"/>
</dbReference>
<feature type="coiled-coil region" evidence="4">
    <location>
        <begin position="347"/>
        <end position="378"/>
    </location>
</feature>
<evidence type="ECO:0000313" key="6">
    <source>
        <dbReference type="EMBL" id="CDW85255.1"/>
    </source>
</evidence>
<proteinExistence type="predicted"/>
<keyword evidence="2 3" id="KW-0040">ANK repeat</keyword>
<feature type="repeat" description="ANK" evidence="3">
    <location>
        <begin position="1306"/>
        <end position="1338"/>
    </location>
</feature>
<dbReference type="InterPro" id="IPR036770">
    <property type="entry name" value="Ankyrin_rpt-contain_sf"/>
</dbReference>
<evidence type="ECO:0000256" key="5">
    <source>
        <dbReference type="SAM" id="MobiDB-lite"/>
    </source>
</evidence>
<feature type="repeat" description="ANK" evidence="3">
    <location>
        <begin position="1372"/>
        <end position="1404"/>
    </location>
</feature>
<feature type="repeat" description="ANK" evidence="3">
    <location>
        <begin position="1160"/>
        <end position="1192"/>
    </location>
</feature>
<evidence type="ECO:0000313" key="7">
    <source>
        <dbReference type="Proteomes" id="UP000039865"/>
    </source>
</evidence>
<dbReference type="SMART" id="SM00368">
    <property type="entry name" value="LRR_RI"/>
    <property type="match status" value="4"/>
</dbReference>
<feature type="region of interest" description="Disordered" evidence="5">
    <location>
        <begin position="1444"/>
        <end position="1474"/>
    </location>
</feature>
<feature type="compositionally biased region" description="Acidic residues" evidence="5">
    <location>
        <begin position="1528"/>
        <end position="1555"/>
    </location>
</feature>
<gene>
    <name evidence="6" type="primary">Contig13048.g13912</name>
    <name evidence="6" type="ORF">STYLEM_14329</name>
</gene>
<dbReference type="OrthoDB" id="3246549at2759"/>
<dbReference type="PANTHER" id="PTHR24198">
    <property type="entry name" value="ANKYRIN REPEAT AND PROTEIN KINASE DOMAIN-CONTAINING PROTEIN"/>
    <property type="match status" value="1"/>
</dbReference>
<dbReference type="EMBL" id="CCKQ01013575">
    <property type="protein sequence ID" value="CDW85255.1"/>
    <property type="molecule type" value="Genomic_DNA"/>
</dbReference>
<dbReference type="Gene3D" id="3.80.10.10">
    <property type="entry name" value="Ribonuclease Inhibitor"/>
    <property type="match status" value="2"/>
</dbReference>
<name>A0A078ARZ5_STYLE</name>
<dbReference type="InterPro" id="IPR002110">
    <property type="entry name" value="Ankyrin_rpt"/>
</dbReference>
<keyword evidence="1" id="KW-0677">Repeat</keyword>
<evidence type="ECO:0000256" key="4">
    <source>
        <dbReference type="SAM" id="Coils"/>
    </source>
</evidence>
<feature type="compositionally biased region" description="Polar residues" evidence="5">
    <location>
        <begin position="1611"/>
        <end position="1638"/>
    </location>
</feature>
<dbReference type="Pfam" id="PF12796">
    <property type="entry name" value="Ank_2"/>
    <property type="match status" value="3"/>
</dbReference>
<dbReference type="InterPro" id="IPR001611">
    <property type="entry name" value="Leu-rich_rpt"/>
</dbReference>
<feature type="repeat" description="ANK" evidence="3">
    <location>
        <begin position="1193"/>
        <end position="1225"/>
    </location>
</feature>
<keyword evidence="7" id="KW-1185">Reference proteome</keyword>
<sequence length="1694" mass="195936">MNARAGQRRNTRAGKSAQKFDDTQDFDEEEEFEEDMEEEYEEDKDELSQAAKTRKTRNGKNNTTMKTINKEGKSIIDNTQTTFQEETKERMQMLTSNKTSQSHNQIQMKLGGEEYYDEEEMEEDQTQMNHSRLSDTMMKTPEIRSQISIENNVGAGKQPNVYNDFIKKEQNNYDRVPQPNKPQPINNDDYFKALKQRKSGVPIKPSLPRKIEAQEFNSDLDISTYKEVIPSFLPNDKNYKKFQKFLNQDEDDIQKRLGNKVNSEQDAYLARRKKTPAYSDPFDQHIERMDNKKYAARTESAHDSLNQSLYDIHNMDGTRGSGFKSVQRQRVTINALEEDQHPGNISLPQIRENIGQLEKKMERELDREAKLKKDAKRLIGHALGKQAPELDRTVKAWLKKDNNPGMIEKERVNINSVNPVIDRQLRKINLDKLNDQEQKQKEVDKKIEFNYQEIKQLYNLSLLDQHFGSPEAYLLKKKEDAKLTIQHVFKRKFEEKLVFQEMNDPKTLRKDRKRLEDRLRMINIAVELAKQRLEWLLYDTPYTVVQLEAEIKDTLKNRTGCESISDFVLLFREFVHIERLPDLLVLLNDALLNKKKSQDFYDFLKKIVEFEDETVKIKDEFSDQRMEQNRVETDQFYNYDEIALEKVKLQDKEQFLKQFKQEKIIFQFVPFWYVPLNDENDKLSLQLRQMLKFDIVQAKIVCSFLTCDNMDEMITYARHNRKSKEFVVFEREEINFLSREHKISQNILMEFAQVMLIVQKEFLMIPQMLFKLAKPTKIQEINFSNFASNHLTFDALAAIVACIELHQDKVKRLVFENCEMNPEKAKVFKGLLGNELKSIISCNFDNNTLGDQGLDHIVQAMKNNPKGDMRILRISKNKLSIQAAIRLSHVLKKRPNNLQPLNLQILKMSYNEIGNIGTETLASFIKKNGTLKYLDVSFNQIGDRGLYSLADCLLENEKIEVLNMLGNEFTEKSLASLGNALVENEKIKLIILKLGNLKCDKPGFLNFINNGYMISKKLRYLYLNTPHFQDPITKTLNDSYLPKIYLATESYDQRIDSNVLIDFMSQIVEFQLFEGGNTARVIKYGERLLREIIKQKYEINNIEILIYLFENIFGPEHILRDNLSPFHLFAKHGQIEALSYCLKLSVSPNFKTSIAYEEYPSATALHIASGYSQLDTCIHLLKYGIEVDNRDLNGNTALHYAAVQGALQLSQLLIDNGGSALVLNKKNMLPMHSCIFSDHLGCFKFIIEQTDKQKQIKYFGKQIERTIDVKCYNGLTPLMIALEEESENIFQYLIDQGGDLKAQDEEGNTILHRAILLKNQKKAKLIIKRGANIHIRSFAGETPIMMAVRNGLIEVIRALVQMGADINEKNYRGDTLLHLAAKIDQADVIGYLLDKGLNTLERNREGLRPADLAVRPGIKEMLSHNNGRHNLYTDGTILNKNKAHRPGISLAGTGTDSDEETNARKNNSNNNAKLLNEEMVKYNLDKRDLFGSQYDNKLAAYDAAKISRDRIKMDKDELRDPKIKIEEQSQDDDEENELDEDLEEDGEEYEDDYDELAATKQRTKSDQVRNQKNQQQSQKANNTKNIKPILDQQNTANRSAGFRGTVDVSKQGKNTNNNLVNQTGAKTNSSKPRQNNDAGASKGNTEEDFYNLNEDGEYGEEDGEDFEEEEEMENQTATRSIKKSTARRNSRAKR</sequence>
<feature type="compositionally biased region" description="Acidic residues" evidence="5">
    <location>
        <begin position="23"/>
        <end position="45"/>
    </location>
</feature>
<feature type="compositionally biased region" description="Low complexity" evidence="5">
    <location>
        <begin position="1464"/>
        <end position="1474"/>
    </location>
</feature>
<dbReference type="InterPro" id="IPR032675">
    <property type="entry name" value="LRR_dom_sf"/>
</dbReference>